<gene>
    <name evidence="3" type="ORF">RQP52_36350</name>
</gene>
<dbReference type="InterPro" id="IPR003346">
    <property type="entry name" value="Transposase_20"/>
</dbReference>
<evidence type="ECO:0000259" key="2">
    <source>
        <dbReference type="Pfam" id="PF02371"/>
    </source>
</evidence>
<protein>
    <submittedName>
        <fullName evidence="3">IS110 family transposase</fullName>
    </submittedName>
</protein>
<dbReference type="Pfam" id="PF01548">
    <property type="entry name" value="DEDD_Tnp_IS110"/>
    <property type="match status" value="1"/>
</dbReference>
<dbReference type="InterPro" id="IPR002525">
    <property type="entry name" value="Transp_IS110-like_N"/>
</dbReference>
<organism evidence="3 4">
    <name type="scientific">Paenibacillus violae</name>
    <dbReference type="NCBI Taxonomy" id="3077234"/>
    <lineage>
        <taxon>Bacteria</taxon>
        <taxon>Bacillati</taxon>
        <taxon>Bacillota</taxon>
        <taxon>Bacilli</taxon>
        <taxon>Bacillales</taxon>
        <taxon>Paenibacillaceae</taxon>
        <taxon>Paenibacillus</taxon>
    </lineage>
</organism>
<dbReference type="Proteomes" id="UP001260980">
    <property type="component" value="Unassembled WGS sequence"/>
</dbReference>
<proteinExistence type="predicted"/>
<feature type="domain" description="Transposase IS116/IS110/IS902 C-terminal" evidence="2">
    <location>
        <begin position="295"/>
        <end position="369"/>
    </location>
</feature>
<comment type="caution">
    <text evidence="3">The sequence shown here is derived from an EMBL/GenBank/DDBJ whole genome shotgun (WGS) entry which is preliminary data.</text>
</comment>
<dbReference type="EMBL" id="JAWCUD010000034">
    <property type="protein sequence ID" value="MDU0206505.1"/>
    <property type="molecule type" value="Genomic_DNA"/>
</dbReference>
<name>A0ABU3RQC6_9BACL</name>
<evidence type="ECO:0000313" key="3">
    <source>
        <dbReference type="EMBL" id="MDU0206505.1"/>
    </source>
</evidence>
<accession>A0ABU3RQC6</accession>
<dbReference type="NCBIfam" id="NF033542">
    <property type="entry name" value="transpos_IS110"/>
    <property type="match status" value="1"/>
</dbReference>
<dbReference type="PANTHER" id="PTHR33055:SF13">
    <property type="entry name" value="TRANSPOSASE"/>
    <property type="match status" value="1"/>
</dbReference>
<evidence type="ECO:0000313" key="4">
    <source>
        <dbReference type="Proteomes" id="UP001260980"/>
    </source>
</evidence>
<dbReference type="PANTHER" id="PTHR33055">
    <property type="entry name" value="TRANSPOSASE FOR INSERTION SEQUENCE ELEMENT IS1111A"/>
    <property type="match status" value="1"/>
</dbReference>
<keyword evidence="4" id="KW-1185">Reference proteome</keyword>
<dbReference type="Pfam" id="PF02371">
    <property type="entry name" value="Transposase_20"/>
    <property type="match status" value="1"/>
</dbReference>
<dbReference type="RefSeq" id="WP_315956298.1">
    <property type="nucleotide sequence ID" value="NZ_JAWCUD010000034.1"/>
</dbReference>
<dbReference type="InterPro" id="IPR047650">
    <property type="entry name" value="Transpos_IS110"/>
</dbReference>
<sequence>MKFKQSDEQNQRIERITPTHLVIGIDMAKDAHVAQATNFRGIVLSKRHLSFTNNKDGFERFGRWVSELQQKHRLNNIIIGMEPTGHYWFNLANWLVEQRLNVVLVNPVTTKRNKENRDNSPSKNDPKDALVIADVVSRGYYSEYTKQSHSFQKLRVIMSDREFWVANSIRLQNRIIRWLDIRFPEFTSVFSDWTCKRSLATLYESPVPADLHGMTTAEVIASWRKHMKRAGGTTGLEKAAQLIASAARSIGETTATHEAKQDLRRLLDEYCRIVEILENIEEEILVILDKIPLAHQLRSIQGLGPIFIAAILSGAGDLNLYSHGRQLLRRAGMNLAESMSGKRKGQIVLSKRGDSTLRKYLYLATLRLIGNNVLFRKWHEHNVQVLHMKKYRSLFKLVGKLARILVGMAQRGESFSPDKARIHDCVAA</sequence>
<feature type="domain" description="Transposase IS110-like N-terminal" evidence="1">
    <location>
        <begin position="23"/>
        <end position="184"/>
    </location>
</feature>
<reference evidence="3 4" key="1">
    <citation type="submission" date="2023-10" db="EMBL/GenBank/DDBJ databases">
        <title>Paenibacillus strain PFR10 Genome sequencing and assembly.</title>
        <authorList>
            <person name="Kim I."/>
        </authorList>
    </citation>
    <scope>NUCLEOTIDE SEQUENCE [LARGE SCALE GENOMIC DNA]</scope>
    <source>
        <strain evidence="3 4">PFR10</strain>
    </source>
</reference>
<evidence type="ECO:0000259" key="1">
    <source>
        <dbReference type="Pfam" id="PF01548"/>
    </source>
</evidence>